<dbReference type="InterPro" id="IPR001206">
    <property type="entry name" value="Diacylglycerol_kinase_cat_dom"/>
</dbReference>
<dbReference type="NCBIfam" id="TIGR00147">
    <property type="entry name" value="YegS/Rv2252/BmrU family lipid kinase"/>
    <property type="match status" value="1"/>
</dbReference>
<dbReference type="SUPFAM" id="SSF111331">
    <property type="entry name" value="NAD kinase/diacylglycerol kinase-like"/>
    <property type="match status" value="1"/>
</dbReference>
<keyword evidence="4" id="KW-0067">ATP-binding</keyword>
<dbReference type="EMBL" id="CP042913">
    <property type="protein sequence ID" value="QEG33166.1"/>
    <property type="molecule type" value="Genomic_DNA"/>
</dbReference>
<keyword evidence="1 6" id="KW-0808">Transferase</keyword>
<dbReference type="InterPro" id="IPR005218">
    <property type="entry name" value="Diacylglycerol/lipid_kinase"/>
</dbReference>
<dbReference type="GO" id="GO:0001727">
    <property type="term" value="F:lipid kinase activity"/>
    <property type="evidence" value="ECO:0007669"/>
    <property type="project" value="TreeGrafter"/>
</dbReference>
<dbReference type="PANTHER" id="PTHR12358">
    <property type="entry name" value="SPHINGOSINE KINASE"/>
    <property type="match status" value="1"/>
</dbReference>
<organism evidence="6 7">
    <name type="scientific">Bythopirellula goksoeyrii</name>
    <dbReference type="NCBI Taxonomy" id="1400387"/>
    <lineage>
        <taxon>Bacteria</taxon>
        <taxon>Pseudomonadati</taxon>
        <taxon>Planctomycetota</taxon>
        <taxon>Planctomycetia</taxon>
        <taxon>Pirellulales</taxon>
        <taxon>Lacipirellulaceae</taxon>
        <taxon>Bythopirellula</taxon>
    </lineage>
</organism>
<dbReference type="Gene3D" id="2.60.200.40">
    <property type="match status" value="1"/>
</dbReference>
<keyword evidence="3 6" id="KW-0418">Kinase</keyword>
<dbReference type="EC" id="2.7.1.-" evidence="6"/>
<dbReference type="RefSeq" id="WP_148071969.1">
    <property type="nucleotide sequence ID" value="NZ_CP042913.1"/>
</dbReference>
<dbReference type="InterPro" id="IPR045540">
    <property type="entry name" value="YegS/DAGK_C"/>
</dbReference>
<sequence length="297" mass="32542">MNPKRYAVIVNPYGGNRRAIAIWEQVRPLFVEAGAEVVVYPTEHAGHGRELAESLDPSVTDAICVVGGDGSVHEVVNGLLAREDKAQFDLGIIPAGTGNTLHDHLGCHEPMSAAEIILRGKTHLIDVVRVTMPKECVYCVNIVGWGAVTDIARLAERLRLLGTVRYSAATLWQIARPIVRSVKLKLDDQSIEDEFQLVIACNTKKTGTGMLLAPRAEIHDGKVDLVVLRHASRWQMLQLFRSILDGSHLSLSFVENYQVSSFGIESRSCDALNLDGELMGNTPFSAEVLPQALKVFV</sequence>
<dbReference type="KEGG" id="bgok:Pr1d_04270"/>
<evidence type="ECO:0000256" key="2">
    <source>
        <dbReference type="ARBA" id="ARBA00022741"/>
    </source>
</evidence>
<protein>
    <submittedName>
        <fullName evidence="6">Lipid kinase BmrU</fullName>
        <ecNumber evidence="6">2.7.1.-</ecNumber>
    </submittedName>
</protein>
<accession>A0A5B9Q8D5</accession>
<reference evidence="6 7" key="1">
    <citation type="submission" date="2019-08" db="EMBL/GenBank/DDBJ databases">
        <title>Deep-cultivation of Planctomycetes and their phenomic and genomic characterization uncovers novel biology.</title>
        <authorList>
            <person name="Wiegand S."/>
            <person name="Jogler M."/>
            <person name="Boedeker C."/>
            <person name="Pinto D."/>
            <person name="Vollmers J."/>
            <person name="Rivas-Marin E."/>
            <person name="Kohn T."/>
            <person name="Peeters S.H."/>
            <person name="Heuer A."/>
            <person name="Rast P."/>
            <person name="Oberbeckmann S."/>
            <person name="Bunk B."/>
            <person name="Jeske O."/>
            <person name="Meyerdierks A."/>
            <person name="Storesund J.E."/>
            <person name="Kallscheuer N."/>
            <person name="Luecker S."/>
            <person name="Lage O.M."/>
            <person name="Pohl T."/>
            <person name="Merkel B.J."/>
            <person name="Hornburger P."/>
            <person name="Mueller R.-W."/>
            <person name="Bruemmer F."/>
            <person name="Labrenz M."/>
            <person name="Spormann A.M."/>
            <person name="Op den Camp H."/>
            <person name="Overmann J."/>
            <person name="Amann R."/>
            <person name="Jetten M.S.M."/>
            <person name="Mascher T."/>
            <person name="Medema M.H."/>
            <person name="Devos D.P."/>
            <person name="Kaster A.-K."/>
            <person name="Ovreas L."/>
            <person name="Rohde M."/>
            <person name="Galperin M.Y."/>
            <person name="Jogler C."/>
        </authorList>
    </citation>
    <scope>NUCLEOTIDE SEQUENCE [LARGE SCALE GENOMIC DNA]</scope>
    <source>
        <strain evidence="6 7">Pr1d</strain>
    </source>
</reference>
<dbReference type="GO" id="GO:0008654">
    <property type="term" value="P:phospholipid biosynthetic process"/>
    <property type="evidence" value="ECO:0007669"/>
    <property type="project" value="InterPro"/>
</dbReference>
<feature type="domain" description="DAGKc" evidence="5">
    <location>
        <begin position="1"/>
        <end position="134"/>
    </location>
</feature>
<dbReference type="Proteomes" id="UP000323917">
    <property type="component" value="Chromosome"/>
</dbReference>
<dbReference type="Pfam" id="PF00781">
    <property type="entry name" value="DAGK_cat"/>
    <property type="match status" value="1"/>
</dbReference>
<dbReference type="GO" id="GO:0006665">
    <property type="term" value="P:sphingolipid metabolic process"/>
    <property type="evidence" value="ECO:0007669"/>
    <property type="project" value="TreeGrafter"/>
</dbReference>
<dbReference type="GO" id="GO:0005524">
    <property type="term" value="F:ATP binding"/>
    <property type="evidence" value="ECO:0007669"/>
    <property type="project" value="UniProtKB-KW"/>
</dbReference>
<evidence type="ECO:0000256" key="3">
    <source>
        <dbReference type="ARBA" id="ARBA00022777"/>
    </source>
</evidence>
<gene>
    <name evidence="6" type="primary">bmrU</name>
    <name evidence="6" type="ORF">Pr1d_04270</name>
</gene>
<name>A0A5B9Q8D5_9BACT</name>
<evidence type="ECO:0000313" key="6">
    <source>
        <dbReference type="EMBL" id="QEG33166.1"/>
    </source>
</evidence>
<dbReference type="PANTHER" id="PTHR12358:SF54">
    <property type="entry name" value="SPHINGOSINE KINASE RELATED PROTEIN"/>
    <property type="match status" value="1"/>
</dbReference>
<dbReference type="SMART" id="SM00046">
    <property type="entry name" value="DAGKc"/>
    <property type="match status" value="1"/>
</dbReference>
<dbReference type="InterPro" id="IPR017438">
    <property type="entry name" value="ATP-NAD_kinase_N"/>
</dbReference>
<dbReference type="AlphaFoldDB" id="A0A5B9Q8D5"/>
<evidence type="ECO:0000259" key="5">
    <source>
        <dbReference type="PROSITE" id="PS50146"/>
    </source>
</evidence>
<dbReference type="GO" id="GO:0016020">
    <property type="term" value="C:membrane"/>
    <property type="evidence" value="ECO:0007669"/>
    <property type="project" value="GOC"/>
</dbReference>
<evidence type="ECO:0000256" key="4">
    <source>
        <dbReference type="ARBA" id="ARBA00022840"/>
    </source>
</evidence>
<dbReference type="Pfam" id="PF19279">
    <property type="entry name" value="YegS_C"/>
    <property type="match status" value="1"/>
</dbReference>
<evidence type="ECO:0000313" key="7">
    <source>
        <dbReference type="Proteomes" id="UP000323917"/>
    </source>
</evidence>
<dbReference type="InterPro" id="IPR050187">
    <property type="entry name" value="Lipid_Phosphate_FormReg"/>
</dbReference>
<keyword evidence="7" id="KW-1185">Reference proteome</keyword>
<keyword evidence="2" id="KW-0547">Nucleotide-binding</keyword>
<dbReference type="OrthoDB" id="142078at2"/>
<evidence type="ECO:0000256" key="1">
    <source>
        <dbReference type="ARBA" id="ARBA00022679"/>
    </source>
</evidence>
<dbReference type="PROSITE" id="PS50146">
    <property type="entry name" value="DAGK"/>
    <property type="match status" value="1"/>
</dbReference>
<dbReference type="InterPro" id="IPR016064">
    <property type="entry name" value="NAD/diacylglycerol_kinase_sf"/>
</dbReference>
<dbReference type="Gene3D" id="3.40.50.10330">
    <property type="entry name" value="Probable inorganic polyphosphate/atp-NAD kinase, domain 1"/>
    <property type="match status" value="1"/>
</dbReference>
<proteinExistence type="predicted"/>